<comment type="subcellular location">
    <subcellularLocation>
        <location evidence="1">Virion</location>
    </subcellularLocation>
</comment>
<dbReference type="Pfam" id="PF05065">
    <property type="entry name" value="Phage_capsid"/>
    <property type="match status" value="1"/>
</dbReference>
<dbReference type="InterPro" id="IPR054612">
    <property type="entry name" value="Phage_capsid-like_C"/>
</dbReference>
<dbReference type="NCBIfam" id="TIGR01554">
    <property type="entry name" value="major_cap_HK97"/>
    <property type="match status" value="1"/>
</dbReference>
<evidence type="ECO:0000259" key="3">
    <source>
        <dbReference type="Pfam" id="PF05065"/>
    </source>
</evidence>
<gene>
    <name evidence="4" type="ORF">MM415A02806_0005</name>
</gene>
<sequence>MSKLVELQQQRLDSIEKMRAILDKADAEKRDVTPEEETEYTTLDKTIEEFNAKIKREERVDKLEADAQTIKNPLYKPNAPAIIGQAQNDEEFKSFSDFLRATLVNPRDKRLVEVEAREQSMGTGVKGGFMVPPQFSRELYEVPIQEAVFAGRCRQIPAGSPPDSPITIPTMDQSAGKGKMSGVDVSWTAEGGTKAATDFYLKEVTLQPHEVSGHIVVTDRLLANWEAAASVISTKLSQAVMHAIETAIVSGNGVARPKGILNSGATIKITRNTAANIKWVDIYTMYSRMQFGGNLVWIGSQTIHPQLINLLDAASHLIWQPNAREGEPNRLLGIPLITDNRLPVLGSEGDLGLYDLSYYLLKPGSGPSIGWSEHVYFTSNKTVCKLFTNIDGQPWLSTTLPLEGSTANTVSPFVVMTT</sequence>
<dbReference type="AlphaFoldDB" id="A0A6M3JT93"/>
<dbReference type="Gene3D" id="3.30.2400.10">
    <property type="entry name" value="Major capsid protein gp5"/>
    <property type="match status" value="1"/>
</dbReference>
<accession>A0A6M3JT93</accession>
<evidence type="ECO:0000256" key="2">
    <source>
        <dbReference type="ARBA" id="ARBA00022844"/>
    </source>
</evidence>
<organism evidence="4">
    <name type="scientific">viral metagenome</name>
    <dbReference type="NCBI Taxonomy" id="1070528"/>
    <lineage>
        <taxon>unclassified sequences</taxon>
        <taxon>metagenomes</taxon>
        <taxon>organismal metagenomes</taxon>
    </lineage>
</organism>
<protein>
    <submittedName>
        <fullName evidence="4">Putative capsid protein</fullName>
    </submittedName>
</protein>
<dbReference type="InterPro" id="IPR024455">
    <property type="entry name" value="Phage_capsid"/>
</dbReference>
<dbReference type="EMBL" id="MT141941">
    <property type="protein sequence ID" value="QJA72312.1"/>
    <property type="molecule type" value="Genomic_DNA"/>
</dbReference>
<keyword evidence="2" id="KW-0946">Virion</keyword>
<evidence type="ECO:0000256" key="1">
    <source>
        <dbReference type="ARBA" id="ARBA00004328"/>
    </source>
</evidence>
<evidence type="ECO:0000313" key="4">
    <source>
        <dbReference type="EMBL" id="QJA72312.1"/>
    </source>
</evidence>
<dbReference type="GO" id="GO:0044423">
    <property type="term" value="C:virion component"/>
    <property type="evidence" value="ECO:0007669"/>
    <property type="project" value="UniProtKB-KW"/>
</dbReference>
<feature type="domain" description="Phage capsid-like C-terminal" evidence="3">
    <location>
        <begin position="127"/>
        <end position="394"/>
    </location>
</feature>
<name>A0A6M3JT93_9ZZZZ</name>
<dbReference type="Gene3D" id="3.30.2320.10">
    <property type="entry name" value="hypothetical protein PF0899 domain"/>
    <property type="match status" value="1"/>
</dbReference>
<proteinExistence type="predicted"/>
<reference evidence="4" key="1">
    <citation type="submission" date="2020-03" db="EMBL/GenBank/DDBJ databases">
        <title>The deep terrestrial virosphere.</title>
        <authorList>
            <person name="Holmfeldt K."/>
            <person name="Nilsson E."/>
            <person name="Simone D."/>
            <person name="Lopez-Fernandez M."/>
            <person name="Wu X."/>
            <person name="de Brujin I."/>
            <person name="Lundin D."/>
            <person name="Andersson A."/>
            <person name="Bertilsson S."/>
            <person name="Dopson M."/>
        </authorList>
    </citation>
    <scope>NUCLEOTIDE SEQUENCE</scope>
    <source>
        <strain evidence="4">MM415A02806</strain>
    </source>
</reference>
<dbReference type="SUPFAM" id="SSF56563">
    <property type="entry name" value="Major capsid protein gp5"/>
    <property type="match status" value="1"/>
</dbReference>